<dbReference type="GO" id="GO:0032993">
    <property type="term" value="C:protein-DNA complex"/>
    <property type="evidence" value="ECO:0007669"/>
    <property type="project" value="TreeGrafter"/>
</dbReference>
<dbReference type="PRINTS" id="PR00039">
    <property type="entry name" value="HTHLYSR"/>
</dbReference>
<evidence type="ECO:0000256" key="4">
    <source>
        <dbReference type="ARBA" id="ARBA00023163"/>
    </source>
</evidence>
<keyword evidence="3" id="KW-0238">DNA-binding</keyword>
<dbReference type="SUPFAM" id="SSF46785">
    <property type="entry name" value="Winged helix' DNA-binding domain"/>
    <property type="match status" value="1"/>
</dbReference>
<dbReference type="FunFam" id="1.10.10.10:FF:000001">
    <property type="entry name" value="LysR family transcriptional regulator"/>
    <property type="match status" value="1"/>
</dbReference>
<evidence type="ECO:0000256" key="1">
    <source>
        <dbReference type="ARBA" id="ARBA00009437"/>
    </source>
</evidence>
<dbReference type="GO" id="GO:0003677">
    <property type="term" value="F:DNA binding"/>
    <property type="evidence" value="ECO:0007669"/>
    <property type="project" value="UniProtKB-KW"/>
</dbReference>
<dbReference type="InterPro" id="IPR000847">
    <property type="entry name" value="LysR_HTH_N"/>
</dbReference>
<gene>
    <name evidence="6" type="ORF">SAMN02982919_02460</name>
</gene>
<dbReference type="Proteomes" id="UP000199766">
    <property type="component" value="Unassembled WGS sequence"/>
</dbReference>
<dbReference type="InterPro" id="IPR036388">
    <property type="entry name" value="WH-like_DNA-bd_sf"/>
</dbReference>
<dbReference type="GO" id="GO:0003700">
    <property type="term" value="F:DNA-binding transcription factor activity"/>
    <property type="evidence" value="ECO:0007669"/>
    <property type="project" value="InterPro"/>
</dbReference>
<dbReference type="SUPFAM" id="SSF53850">
    <property type="entry name" value="Periplasmic binding protein-like II"/>
    <property type="match status" value="1"/>
</dbReference>
<keyword evidence="2" id="KW-0805">Transcription regulation</keyword>
<dbReference type="PROSITE" id="PS50931">
    <property type="entry name" value="HTH_LYSR"/>
    <property type="match status" value="1"/>
</dbReference>
<dbReference type="CDD" id="cd08445">
    <property type="entry name" value="PBP2_BenM_CatM_CatR"/>
    <property type="match status" value="1"/>
</dbReference>
<name>A0A1H9PEV1_9BURK</name>
<dbReference type="OrthoDB" id="5292387at2"/>
<dbReference type="EMBL" id="FOGD01000008">
    <property type="protein sequence ID" value="SER46711.1"/>
    <property type="molecule type" value="Genomic_DNA"/>
</dbReference>
<dbReference type="AlphaFoldDB" id="A0A1H9PEV1"/>
<dbReference type="Gene3D" id="3.40.190.10">
    <property type="entry name" value="Periplasmic binding protein-like II"/>
    <property type="match status" value="2"/>
</dbReference>
<dbReference type="Pfam" id="PF00126">
    <property type="entry name" value="HTH_1"/>
    <property type="match status" value="1"/>
</dbReference>
<keyword evidence="7" id="KW-1185">Reference proteome</keyword>
<evidence type="ECO:0000256" key="2">
    <source>
        <dbReference type="ARBA" id="ARBA00023015"/>
    </source>
</evidence>
<evidence type="ECO:0000256" key="3">
    <source>
        <dbReference type="ARBA" id="ARBA00023125"/>
    </source>
</evidence>
<accession>A0A1H9PEV1</accession>
<dbReference type="Gene3D" id="1.10.10.10">
    <property type="entry name" value="Winged helix-like DNA-binding domain superfamily/Winged helix DNA-binding domain"/>
    <property type="match status" value="1"/>
</dbReference>
<proteinExistence type="inferred from homology"/>
<evidence type="ECO:0000313" key="7">
    <source>
        <dbReference type="Proteomes" id="UP000199766"/>
    </source>
</evidence>
<feature type="domain" description="HTH lysR-type" evidence="5">
    <location>
        <begin position="1"/>
        <end position="58"/>
    </location>
</feature>
<reference evidence="6 7" key="1">
    <citation type="submission" date="2016-10" db="EMBL/GenBank/DDBJ databases">
        <authorList>
            <person name="de Groot N.N."/>
        </authorList>
    </citation>
    <scope>NUCLEOTIDE SEQUENCE [LARGE SCALE GENOMIC DNA]</scope>
    <source>
        <strain evidence="6 7">ATCC 35958</strain>
    </source>
</reference>
<dbReference type="STRING" id="180197.SAMN02982919_02460"/>
<dbReference type="PANTHER" id="PTHR30346:SF17">
    <property type="entry name" value="LYSR FAMILY TRANSCRIPTIONAL REGULATOR"/>
    <property type="match status" value="1"/>
</dbReference>
<protein>
    <submittedName>
        <fullName evidence="6">Transcriptional regulator, LysR family</fullName>
    </submittedName>
</protein>
<dbReference type="PANTHER" id="PTHR30346">
    <property type="entry name" value="TRANSCRIPTIONAL DUAL REGULATOR HCAR-RELATED"/>
    <property type="match status" value="1"/>
</dbReference>
<dbReference type="InterPro" id="IPR036390">
    <property type="entry name" value="WH_DNA-bd_sf"/>
</dbReference>
<keyword evidence="4" id="KW-0804">Transcription</keyword>
<dbReference type="InterPro" id="IPR005119">
    <property type="entry name" value="LysR_subst-bd"/>
</dbReference>
<comment type="similarity">
    <text evidence="1">Belongs to the LysR transcriptional regulatory family.</text>
</comment>
<evidence type="ECO:0000313" key="6">
    <source>
        <dbReference type="EMBL" id="SER46711.1"/>
    </source>
</evidence>
<organism evidence="6 7">
    <name type="scientific">Giesbergeria anulus</name>
    <dbReference type="NCBI Taxonomy" id="180197"/>
    <lineage>
        <taxon>Bacteria</taxon>
        <taxon>Pseudomonadati</taxon>
        <taxon>Pseudomonadota</taxon>
        <taxon>Betaproteobacteria</taxon>
        <taxon>Burkholderiales</taxon>
        <taxon>Comamonadaceae</taxon>
        <taxon>Giesbergeria</taxon>
    </lineage>
</organism>
<evidence type="ECO:0000259" key="5">
    <source>
        <dbReference type="PROSITE" id="PS50931"/>
    </source>
</evidence>
<dbReference type="Pfam" id="PF03466">
    <property type="entry name" value="LysR_substrate"/>
    <property type="match status" value="1"/>
</dbReference>
<sequence>MDLRHLKYFVAVAEERSFTRAAERLHISQPPLSRQIQQLEEEVGQPLIDREARPLHLTEAGRFFYARAVRLLEQFHETIAMTRRIAQTDKRLVLGFAASTMYGALPHIVRMFRATQPHTELVLLERTSVQQIEDLNAGRIDVGFGRIRLDNPNVKREVLRQEPLVLAMPCEHPLASDSSPLSLTAIKPYPLLIYPRQPRPSYADQVLSICHDLGIEPGAVHEVNEMQTALGLVASGMGLCVVPAGVQKLRREDVVYRPLTEASAVSPIIMSTRLHDRSPDLLLLRTLIDEVYLEGVYPGKVAAPLPAPAPSTGA</sequence>
<dbReference type="RefSeq" id="WP_091458073.1">
    <property type="nucleotide sequence ID" value="NZ_FOGD01000008.1"/>
</dbReference>